<evidence type="ECO:0000256" key="2">
    <source>
        <dbReference type="ARBA" id="ARBA00006498"/>
    </source>
</evidence>
<evidence type="ECO:0000256" key="4">
    <source>
        <dbReference type="ARBA" id="ARBA00022660"/>
    </source>
</evidence>
<keyword evidence="7" id="KW-0496">Mitochondrion</keyword>
<comment type="caution">
    <text evidence="11">The sequence shown here is derived from an EMBL/GenBank/DDBJ whole genome shotgun (WGS) entry which is preliminary data.</text>
</comment>
<evidence type="ECO:0000313" key="11">
    <source>
        <dbReference type="EMBL" id="TPX45003.1"/>
    </source>
</evidence>
<dbReference type="InterPro" id="IPR036811">
    <property type="entry name" value="Ubol_cytC_Rdtase_hinge_dom_sf"/>
</dbReference>
<evidence type="ECO:0000256" key="9">
    <source>
        <dbReference type="ARBA" id="ARBA00023157"/>
    </source>
</evidence>
<gene>
    <name evidence="11" type="ORF">SeMB42_g04139</name>
</gene>
<keyword evidence="6" id="KW-0249">Electron transport</keyword>
<dbReference type="InterPro" id="IPR003422">
    <property type="entry name" value="Cyt_b-c1_6"/>
</dbReference>
<evidence type="ECO:0000259" key="10">
    <source>
        <dbReference type="Pfam" id="PF02320"/>
    </source>
</evidence>
<dbReference type="AlphaFoldDB" id="A0A507D0N3"/>
<dbReference type="SUPFAM" id="SSF81531">
    <property type="entry name" value="Non-heme 11 kDa protein of cytochrome bc1 complex (Ubiquinol-cytochrome c reductase)"/>
    <property type="match status" value="1"/>
</dbReference>
<dbReference type="Pfam" id="PF02320">
    <property type="entry name" value="UCR_hinge"/>
    <property type="match status" value="1"/>
</dbReference>
<keyword evidence="12" id="KW-1185">Reference proteome</keyword>
<evidence type="ECO:0000256" key="8">
    <source>
        <dbReference type="ARBA" id="ARBA00023136"/>
    </source>
</evidence>
<evidence type="ECO:0000256" key="1">
    <source>
        <dbReference type="ARBA" id="ARBA00004137"/>
    </source>
</evidence>
<comment type="similarity">
    <text evidence="2">Belongs to the UQCRH/QCR6 family.</text>
</comment>
<keyword evidence="3" id="KW-0813">Transport</keyword>
<sequence length="138" mass="15125">MAALVGAWSKCPGGILEVSQNGANVVVLPESMRLATRRYASNCVGCCHLSPLFLPFSGALVPIRDTRKYTKMSSEDPKPGIEKECEEHHCPSLKGKFESCQARVSETEGTEESCVEEFFDLMECVQHCAAPKVFAILK</sequence>
<dbReference type="GO" id="GO:0005743">
    <property type="term" value="C:mitochondrial inner membrane"/>
    <property type="evidence" value="ECO:0007669"/>
    <property type="project" value="UniProtKB-SubCell"/>
</dbReference>
<keyword evidence="5" id="KW-0999">Mitochondrion inner membrane</keyword>
<keyword evidence="8" id="KW-0472">Membrane</keyword>
<evidence type="ECO:0000256" key="5">
    <source>
        <dbReference type="ARBA" id="ARBA00022792"/>
    </source>
</evidence>
<organism evidence="11 12">
    <name type="scientific">Synchytrium endobioticum</name>
    <dbReference type="NCBI Taxonomy" id="286115"/>
    <lineage>
        <taxon>Eukaryota</taxon>
        <taxon>Fungi</taxon>
        <taxon>Fungi incertae sedis</taxon>
        <taxon>Chytridiomycota</taxon>
        <taxon>Chytridiomycota incertae sedis</taxon>
        <taxon>Chytridiomycetes</taxon>
        <taxon>Synchytriales</taxon>
        <taxon>Synchytriaceae</taxon>
        <taxon>Synchytrium</taxon>
    </lineage>
</organism>
<evidence type="ECO:0000256" key="7">
    <source>
        <dbReference type="ARBA" id="ARBA00023128"/>
    </source>
</evidence>
<dbReference type="GO" id="GO:0006122">
    <property type="term" value="P:mitochondrial electron transport, ubiquinol to cytochrome c"/>
    <property type="evidence" value="ECO:0007669"/>
    <property type="project" value="InterPro"/>
</dbReference>
<accession>A0A507D0N3</accession>
<dbReference type="VEuPathDB" id="FungiDB:SeMB42_g04139"/>
<dbReference type="FunFam" id="1.10.287.20:FF:000001">
    <property type="entry name" value="Cytochrome b-c1 complex subunit 6"/>
    <property type="match status" value="1"/>
</dbReference>
<keyword evidence="9" id="KW-1015">Disulfide bond</keyword>
<evidence type="ECO:0000256" key="3">
    <source>
        <dbReference type="ARBA" id="ARBA00022448"/>
    </source>
</evidence>
<dbReference type="Gene3D" id="1.10.287.20">
    <property type="entry name" value="Ubiquinol-cytochrome C reductase hinge domain"/>
    <property type="match status" value="1"/>
</dbReference>
<dbReference type="InterPro" id="IPR023184">
    <property type="entry name" value="Ubol_cytC_Rdtase_hinge_dom"/>
</dbReference>
<dbReference type="EMBL" id="QEAN01000161">
    <property type="protein sequence ID" value="TPX45003.1"/>
    <property type="molecule type" value="Genomic_DNA"/>
</dbReference>
<feature type="domain" description="Ubiquinol-cytochrome C reductase hinge" evidence="10">
    <location>
        <begin position="76"/>
        <end position="138"/>
    </location>
</feature>
<protein>
    <recommendedName>
        <fullName evidence="10">Ubiquinol-cytochrome C reductase hinge domain-containing protein</fullName>
    </recommendedName>
</protein>
<comment type="subcellular location">
    <subcellularLocation>
        <location evidence="1">Mitochondrion inner membrane</location>
        <topology evidence="1">Peripheral membrane protein</topology>
        <orientation evidence="1">Intermembrane side</orientation>
    </subcellularLocation>
</comment>
<evidence type="ECO:0000313" key="12">
    <source>
        <dbReference type="Proteomes" id="UP000317494"/>
    </source>
</evidence>
<dbReference type="PANTHER" id="PTHR15336">
    <property type="entry name" value="UBIQUINOL-CYTOCHROME C REDUCTASE COMPLEX 7.8 KDA PROTEIN"/>
    <property type="match status" value="1"/>
</dbReference>
<dbReference type="PANTHER" id="PTHR15336:SF0">
    <property type="entry name" value="CYTOCHROME B-C1 COMPLEX SUBUNIT 6, MITOCHONDRIAL"/>
    <property type="match status" value="1"/>
</dbReference>
<proteinExistence type="inferred from homology"/>
<reference evidence="11 12" key="1">
    <citation type="journal article" date="2019" name="Sci. Rep.">
        <title>Comparative genomics of chytrid fungi reveal insights into the obligate biotrophic and pathogenic lifestyle of Synchytrium endobioticum.</title>
        <authorList>
            <person name="van de Vossenberg B.T.L.H."/>
            <person name="Warris S."/>
            <person name="Nguyen H.D.T."/>
            <person name="van Gent-Pelzer M.P.E."/>
            <person name="Joly D.L."/>
            <person name="van de Geest H.C."/>
            <person name="Bonants P.J.M."/>
            <person name="Smith D.S."/>
            <person name="Levesque C.A."/>
            <person name="van der Lee T.A.J."/>
        </authorList>
    </citation>
    <scope>NUCLEOTIDE SEQUENCE [LARGE SCALE GENOMIC DNA]</scope>
    <source>
        <strain evidence="11 12">MB42</strain>
    </source>
</reference>
<keyword evidence="4" id="KW-0679">Respiratory chain</keyword>
<name>A0A507D0N3_9FUNG</name>
<evidence type="ECO:0000256" key="6">
    <source>
        <dbReference type="ARBA" id="ARBA00022982"/>
    </source>
</evidence>
<dbReference type="Proteomes" id="UP000317494">
    <property type="component" value="Unassembled WGS sequence"/>
</dbReference>